<comment type="caution">
    <text evidence="2">The sequence shown here is derived from an EMBL/GenBank/DDBJ whole genome shotgun (WGS) entry which is preliminary data.</text>
</comment>
<proteinExistence type="predicted"/>
<protein>
    <submittedName>
        <fullName evidence="2">Uncharacterized protein</fullName>
    </submittedName>
</protein>
<sequence>MASQPAPHVGALDPAGPAASHPAGVPLTPNNSPEDEDATGLQSDPPEDGPASVELSDPDLRPACSALAELALGRMEGYCLPSSLPVLLELRESSSEAGSSSQTPQSPEGPDEFFDTQESMELWMDSPESPPPPDTPLEAGATHPAEP</sequence>
<gene>
    <name evidence="2" type="ORF">PLEPLA_LOCUS6940</name>
</gene>
<organism evidence="2 3">
    <name type="scientific">Pleuronectes platessa</name>
    <name type="common">European plaice</name>
    <dbReference type="NCBI Taxonomy" id="8262"/>
    <lineage>
        <taxon>Eukaryota</taxon>
        <taxon>Metazoa</taxon>
        <taxon>Chordata</taxon>
        <taxon>Craniata</taxon>
        <taxon>Vertebrata</taxon>
        <taxon>Euteleostomi</taxon>
        <taxon>Actinopterygii</taxon>
        <taxon>Neopterygii</taxon>
        <taxon>Teleostei</taxon>
        <taxon>Neoteleostei</taxon>
        <taxon>Acanthomorphata</taxon>
        <taxon>Carangaria</taxon>
        <taxon>Pleuronectiformes</taxon>
        <taxon>Pleuronectoidei</taxon>
        <taxon>Pleuronectidae</taxon>
        <taxon>Pleuronectes</taxon>
    </lineage>
</organism>
<accession>A0A9N7TUP8</accession>
<evidence type="ECO:0000313" key="2">
    <source>
        <dbReference type="EMBL" id="CAB1419112.1"/>
    </source>
</evidence>
<feature type="region of interest" description="Disordered" evidence="1">
    <location>
        <begin position="1"/>
        <end position="60"/>
    </location>
</feature>
<keyword evidence="3" id="KW-1185">Reference proteome</keyword>
<reference evidence="2" key="1">
    <citation type="submission" date="2020-03" db="EMBL/GenBank/DDBJ databases">
        <authorList>
            <person name="Weist P."/>
        </authorList>
    </citation>
    <scope>NUCLEOTIDE SEQUENCE</scope>
</reference>
<feature type="compositionally biased region" description="Low complexity" evidence="1">
    <location>
        <begin position="95"/>
        <end position="106"/>
    </location>
</feature>
<evidence type="ECO:0000313" key="3">
    <source>
        <dbReference type="Proteomes" id="UP001153269"/>
    </source>
</evidence>
<dbReference type="AlphaFoldDB" id="A0A9N7TUP8"/>
<feature type="region of interest" description="Disordered" evidence="1">
    <location>
        <begin position="91"/>
        <end position="147"/>
    </location>
</feature>
<dbReference type="EMBL" id="CADEAL010000366">
    <property type="protein sequence ID" value="CAB1419112.1"/>
    <property type="molecule type" value="Genomic_DNA"/>
</dbReference>
<name>A0A9N7TUP8_PLEPL</name>
<evidence type="ECO:0000256" key="1">
    <source>
        <dbReference type="SAM" id="MobiDB-lite"/>
    </source>
</evidence>
<dbReference type="Proteomes" id="UP001153269">
    <property type="component" value="Unassembled WGS sequence"/>
</dbReference>